<reference evidence="2 3" key="1">
    <citation type="submission" date="2018-09" db="EMBL/GenBank/DDBJ databases">
        <authorList>
            <person name="Grouzdev D.S."/>
            <person name="Krutkina M.S."/>
        </authorList>
    </citation>
    <scope>NUCLEOTIDE SEQUENCE [LARGE SCALE GENOMIC DNA]</scope>
    <source>
        <strain evidence="2 3">RmlP001</strain>
    </source>
</reference>
<dbReference type="OrthoDB" id="7999597at2"/>
<gene>
    <name evidence="2" type="ORF">D3272_21395</name>
</gene>
<proteinExistence type="predicted"/>
<reference evidence="2 3" key="2">
    <citation type="submission" date="2019-02" db="EMBL/GenBank/DDBJ databases">
        <title>'Lichenibacterium ramalinii' gen. nov. sp. nov., 'Lichenibacterium minor' gen. nov. sp. nov.</title>
        <authorList>
            <person name="Pankratov T."/>
        </authorList>
    </citation>
    <scope>NUCLEOTIDE SEQUENCE [LARGE SCALE GENOMIC DNA]</scope>
    <source>
        <strain evidence="2 3">RmlP001</strain>
    </source>
</reference>
<dbReference type="Proteomes" id="UP000289411">
    <property type="component" value="Unassembled WGS sequence"/>
</dbReference>
<feature type="domain" description="DUF6894" evidence="1">
    <location>
        <begin position="5"/>
        <end position="72"/>
    </location>
</feature>
<evidence type="ECO:0000313" key="3">
    <source>
        <dbReference type="Proteomes" id="UP000289411"/>
    </source>
</evidence>
<dbReference type="EMBL" id="QYBC01000021">
    <property type="protein sequence ID" value="RYB02243.1"/>
    <property type="molecule type" value="Genomic_DNA"/>
</dbReference>
<dbReference type="Pfam" id="PF21834">
    <property type="entry name" value="DUF6894"/>
    <property type="match status" value="1"/>
</dbReference>
<dbReference type="InterPro" id="IPR054189">
    <property type="entry name" value="DUF6894"/>
</dbReference>
<organism evidence="2 3">
    <name type="scientific">Lichenibacterium ramalinae</name>
    <dbReference type="NCBI Taxonomy" id="2316527"/>
    <lineage>
        <taxon>Bacteria</taxon>
        <taxon>Pseudomonadati</taxon>
        <taxon>Pseudomonadota</taxon>
        <taxon>Alphaproteobacteria</taxon>
        <taxon>Hyphomicrobiales</taxon>
        <taxon>Lichenihabitantaceae</taxon>
        <taxon>Lichenibacterium</taxon>
    </lineage>
</organism>
<name>A0A4Q2R8U8_9HYPH</name>
<dbReference type="AlphaFoldDB" id="A0A4Q2R8U8"/>
<dbReference type="RefSeq" id="WP_129221252.1">
    <property type="nucleotide sequence ID" value="NZ_QYBC01000021.1"/>
</dbReference>
<protein>
    <recommendedName>
        <fullName evidence="1">DUF6894 domain-containing protein</fullName>
    </recommendedName>
</protein>
<accession>A0A4Q2R8U8</accession>
<evidence type="ECO:0000313" key="2">
    <source>
        <dbReference type="EMBL" id="RYB02243.1"/>
    </source>
</evidence>
<evidence type="ECO:0000259" key="1">
    <source>
        <dbReference type="Pfam" id="PF21834"/>
    </source>
</evidence>
<keyword evidence="3" id="KW-1185">Reference proteome</keyword>
<sequence length="93" mass="10268">MDVPRFFFDTHDGRDGFRDEVGVELPKADDVAHEAFGLLRDLSHHAMPRGETVLSTSVRDRDGTVVFRATMTIVIDQDPRPPGGEPRVPGGEP</sequence>
<comment type="caution">
    <text evidence="2">The sequence shown here is derived from an EMBL/GenBank/DDBJ whole genome shotgun (WGS) entry which is preliminary data.</text>
</comment>